<feature type="chain" id="PRO_5047461609" evidence="1">
    <location>
        <begin position="19"/>
        <end position="42"/>
    </location>
</feature>
<feature type="signal peptide" evidence="1">
    <location>
        <begin position="1"/>
        <end position="18"/>
    </location>
</feature>
<evidence type="ECO:0000256" key="1">
    <source>
        <dbReference type="SAM" id="SignalP"/>
    </source>
</evidence>
<dbReference type="EMBL" id="JBHSQB010000005">
    <property type="protein sequence ID" value="MFC6096436.1"/>
    <property type="molecule type" value="Genomic_DNA"/>
</dbReference>
<comment type="caution">
    <text evidence="2">The sequence shown here is derived from an EMBL/GenBank/DDBJ whole genome shotgun (WGS) entry which is preliminary data.</text>
</comment>
<dbReference type="Proteomes" id="UP001596287">
    <property type="component" value="Unassembled WGS sequence"/>
</dbReference>
<dbReference type="RefSeq" id="WP_379791303.1">
    <property type="nucleotide sequence ID" value="NZ_JBHSQB010000005.1"/>
</dbReference>
<sequence>MKLKFTALLLLAAISLQAQFVKNHGRLSVNGTQLVDKNGDNI</sequence>
<reference evidence="3" key="1">
    <citation type="journal article" date="2019" name="Int. J. Syst. Evol. Microbiol.">
        <title>The Global Catalogue of Microorganisms (GCM) 10K type strain sequencing project: providing services to taxonomists for standard genome sequencing and annotation.</title>
        <authorList>
            <consortium name="The Broad Institute Genomics Platform"/>
            <consortium name="The Broad Institute Genome Sequencing Center for Infectious Disease"/>
            <person name="Wu L."/>
            <person name="Ma J."/>
        </authorList>
    </citation>
    <scope>NUCLEOTIDE SEQUENCE [LARGE SCALE GENOMIC DNA]</scope>
    <source>
        <strain evidence="3">CCUG 49679</strain>
    </source>
</reference>
<name>A0ABW1PMS3_9FLAO</name>
<accession>A0ABW1PMS3</accession>
<protein>
    <submittedName>
        <fullName evidence="2">Uncharacterized protein</fullName>
    </submittedName>
</protein>
<proteinExistence type="predicted"/>
<gene>
    <name evidence="2" type="ORF">ACFPVY_07230</name>
</gene>
<organism evidence="2 3">
    <name type="scientific">Flavobacterium qiangtangense</name>
    <dbReference type="NCBI Taxonomy" id="1442595"/>
    <lineage>
        <taxon>Bacteria</taxon>
        <taxon>Pseudomonadati</taxon>
        <taxon>Bacteroidota</taxon>
        <taxon>Flavobacteriia</taxon>
        <taxon>Flavobacteriales</taxon>
        <taxon>Flavobacteriaceae</taxon>
        <taxon>Flavobacterium</taxon>
    </lineage>
</organism>
<keyword evidence="1" id="KW-0732">Signal</keyword>
<evidence type="ECO:0000313" key="3">
    <source>
        <dbReference type="Proteomes" id="UP001596287"/>
    </source>
</evidence>
<keyword evidence="3" id="KW-1185">Reference proteome</keyword>
<evidence type="ECO:0000313" key="2">
    <source>
        <dbReference type="EMBL" id="MFC6096436.1"/>
    </source>
</evidence>